<feature type="region of interest" description="Disordered" evidence="2">
    <location>
        <begin position="239"/>
        <end position="286"/>
    </location>
</feature>
<dbReference type="GO" id="GO:0003676">
    <property type="term" value="F:nucleic acid binding"/>
    <property type="evidence" value="ECO:0007669"/>
    <property type="project" value="InterPro"/>
</dbReference>
<dbReference type="Gene3D" id="2.40.70.10">
    <property type="entry name" value="Acid Proteases"/>
    <property type="match status" value="1"/>
</dbReference>
<accession>A0AAV0D2L2</accession>
<feature type="region of interest" description="Disordered" evidence="2">
    <location>
        <begin position="329"/>
        <end position="376"/>
    </location>
</feature>
<dbReference type="PANTHER" id="PTHR15503">
    <property type="entry name" value="LDOC1 RELATED"/>
    <property type="match status" value="1"/>
</dbReference>
<dbReference type="Pfam" id="PF00098">
    <property type="entry name" value="zf-CCHC"/>
    <property type="match status" value="1"/>
</dbReference>
<feature type="compositionally biased region" description="Polar residues" evidence="2">
    <location>
        <begin position="341"/>
        <end position="367"/>
    </location>
</feature>
<feature type="compositionally biased region" description="Polar residues" evidence="2">
    <location>
        <begin position="239"/>
        <end position="248"/>
    </location>
</feature>
<dbReference type="Pfam" id="PF08284">
    <property type="entry name" value="RVP_2"/>
    <property type="match status" value="1"/>
</dbReference>
<proteinExistence type="predicted"/>
<reference evidence="4" key="1">
    <citation type="submission" date="2022-07" db="EMBL/GenBank/DDBJ databases">
        <authorList>
            <person name="Macas J."/>
            <person name="Novak P."/>
            <person name="Neumann P."/>
        </authorList>
    </citation>
    <scope>NUCLEOTIDE SEQUENCE</scope>
</reference>
<dbReference type="PROSITE" id="PS50158">
    <property type="entry name" value="ZF_CCHC"/>
    <property type="match status" value="1"/>
</dbReference>
<dbReference type="InterPro" id="IPR036875">
    <property type="entry name" value="Znf_CCHC_sf"/>
</dbReference>
<dbReference type="EMBL" id="CAMAPF010000059">
    <property type="protein sequence ID" value="CAH9088303.1"/>
    <property type="molecule type" value="Genomic_DNA"/>
</dbReference>
<dbReference type="Pfam" id="PF03732">
    <property type="entry name" value="Retrotrans_gag"/>
    <property type="match status" value="1"/>
</dbReference>
<dbReference type="Gene3D" id="4.10.60.10">
    <property type="entry name" value="Zinc finger, CCHC-type"/>
    <property type="match status" value="1"/>
</dbReference>
<evidence type="ECO:0000256" key="1">
    <source>
        <dbReference type="PROSITE-ProRule" id="PRU00047"/>
    </source>
</evidence>
<dbReference type="CDD" id="cd00303">
    <property type="entry name" value="retropepsin_like"/>
    <property type="match status" value="1"/>
</dbReference>
<dbReference type="Proteomes" id="UP001152523">
    <property type="component" value="Unassembled WGS sequence"/>
</dbReference>
<evidence type="ECO:0000256" key="2">
    <source>
        <dbReference type="SAM" id="MobiDB-lite"/>
    </source>
</evidence>
<sequence length="560" mass="63633">MSSEDPSEHSVHGSEHASAHHDEYHVPNPFIQQMTGLFQQIVQNVIPANNGDARESITIEKLKKNGASIFFGKRGDTPEIAEFWLEQTARVLEDLQVPITDRPRHAISLLQHGAYDWWKSVLLRPDLPRPATWDYFQERFIDQFVPAWYQEERKRQFMDLTQGSMTVAEYAYEFLRLSKYAPDMLRMEADKCRKFEYGLNEEIAGQVVTLRHVSFTLLVGAAQSFEGLRRRKTTRGTFSYSALTMNSTGKRHESGKGKSQSRYNESSRAKSTSGSKKPRPPVSQVKSVPLCSFCGKHHIGECRRASGACFRCGQKGHMLRECPLLVTGDASSAPVRPTQPPQMSQQTRIQGNAGSNSDTVNRPTQGRPQARTYAMQAREEQPENDVIIGMFTLFNTDISALIDPGSTHSYICVCPPCLNEYPKEHLDIQMEVSTPLGRSIIVNQIYRHCPLEVQGKQFNADLIELPYREFDVILGMDWLSKHKAIVNCQDKTLLLQTRRGDTILVPGELFPKPPQLISMMHAKRLMRKKCQAYLAYVRDTQKEAQLVQDIPIVQDFPDVF</sequence>
<dbReference type="SUPFAM" id="SSF50630">
    <property type="entry name" value="Acid proteases"/>
    <property type="match status" value="1"/>
</dbReference>
<keyword evidence="5" id="KW-1185">Reference proteome</keyword>
<feature type="non-terminal residue" evidence="4">
    <location>
        <position position="560"/>
    </location>
</feature>
<evidence type="ECO:0000313" key="4">
    <source>
        <dbReference type="EMBL" id="CAH9088303.1"/>
    </source>
</evidence>
<dbReference type="SUPFAM" id="SSF57756">
    <property type="entry name" value="Retrovirus zinc finger-like domains"/>
    <property type="match status" value="1"/>
</dbReference>
<feature type="compositionally biased region" description="Polar residues" evidence="2">
    <location>
        <begin position="257"/>
        <end position="275"/>
    </location>
</feature>
<keyword evidence="1" id="KW-0863">Zinc-finger</keyword>
<dbReference type="GO" id="GO:0008270">
    <property type="term" value="F:zinc ion binding"/>
    <property type="evidence" value="ECO:0007669"/>
    <property type="project" value="UniProtKB-KW"/>
</dbReference>
<evidence type="ECO:0000259" key="3">
    <source>
        <dbReference type="PROSITE" id="PS50158"/>
    </source>
</evidence>
<gene>
    <name evidence="4" type="ORF">CEPIT_LOCUS10423</name>
</gene>
<feature type="domain" description="CCHC-type" evidence="3">
    <location>
        <begin position="309"/>
        <end position="323"/>
    </location>
</feature>
<dbReference type="InterPro" id="IPR005162">
    <property type="entry name" value="Retrotrans_gag_dom"/>
</dbReference>
<dbReference type="PANTHER" id="PTHR15503:SF45">
    <property type="entry name" value="RNA-DIRECTED DNA POLYMERASE HOMOLOG"/>
    <property type="match status" value="1"/>
</dbReference>
<dbReference type="SMART" id="SM00343">
    <property type="entry name" value="ZnF_C2HC"/>
    <property type="match status" value="1"/>
</dbReference>
<keyword evidence="1" id="KW-0479">Metal-binding</keyword>
<protein>
    <recommendedName>
        <fullName evidence="3">CCHC-type domain-containing protein</fullName>
    </recommendedName>
</protein>
<dbReference type="AlphaFoldDB" id="A0AAV0D2L2"/>
<name>A0AAV0D2L2_9ASTE</name>
<dbReference type="InterPro" id="IPR001878">
    <property type="entry name" value="Znf_CCHC"/>
</dbReference>
<dbReference type="InterPro" id="IPR021109">
    <property type="entry name" value="Peptidase_aspartic_dom_sf"/>
</dbReference>
<dbReference type="InterPro" id="IPR032567">
    <property type="entry name" value="RTL1-rel"/>
</dbReference>
<organism evidence="4 5">
    <name type="scientific">Cuscuta epithymum</name>
    <dbReference type="NCBI Taxonomy" id="186058"/>
    <lineage>
        <taxon>Eukaryota</taxon>
        <taxon>Viridiplantae</taxon>
        <taxon>Streptophyta</taxon>
        <taxon>Embryophyta</taxon>
        <taxon>Tracheophyta</taxon>
        <taxon>Spermatophyta</taxon>
        <taxon>Magnoliopsida</taxon>
        <taxon>eudicotyledons</taxon>
        <taxon>Gunneridae</taxon>
        <taxon>Pentapetalae</taxon>
        <taxon>asterids</taxon>
        <taxon>lamiids</taxon>
        <taxon>Solanales</taxon>
        <taxon>Convolvulaceae</taxon>
        <taxon>Cuscuteae</taxon>
        <taxon>Cuscuta</taxon>
        <taxon>Cuscuta subgen. Cuscuta</taxon>
    </lineage>
</organism>
<evidence type="ECO:0000313" key="5">
    <source>
        <dbReference type="Proteomes" id="UP001152523"/>
    </source>
</evidence>
<keyword evidence="1" id="KW-0862">Zinc</keyword>
<comment type="caution">
    <text evidence="4">The sequence shown here is derived from an EMBL/GenBank/DDBJ whole genome shotgun (WGS) entry which is preliminary data.</text>
</comment>